<sequence>MRRRPAKRVEVTQLRQEEESVYEALSTAYQGVAVLKDQELDQMRIMWAIEMGSLNSEIDRKLGVLVDAYEQCCQDNRSFVEFYQDMWRELSKAEHKVASCAPPVWITTTDHDDFSRAMEIICAALDLGTQRRDVGWIRAMNGEGKEEREGGPGSWEYLERHGLLDKYYEDLERKIEENQKLAAEEAQQDALNNLLARAPRATPVND</sequence>
<protein>
    <submittedName>
        <fullName evidence="1">Uncharacterized protein</fullName>
    </submittedName>
</protein>
<proteinExistence type="predicted"/>
<dbReference type="Proteomes" id="UP000041254">
    <property type="component" value="Unassembled WGS sequence"/>
</dbReference>
<dbReference type="AlphaFoldDB" id="A0A0G4ESN1"/>
<dbReference type="EMBL" id="CDMY01000297">
    <property type="protein sequence ID" value="CEM00701.1"/>
    <property type="molecule type" value="Genomic_DNA"/>
</dbReference>
<accession>A0A0G4ESN1</accession>
<dbReference type="PhylomeDB" id="A0A0G4ESN1"/>
<dbReference type="InParanoid" id="A0A0G4ESN1"/>
<organism evidence="1 2">
    <name type="scientific">Vitrella brassicaformis (strain CCMP3155)</name>
    <dbReference type="NCBI Taxonomy" id="1169540"/>
    <lineage>
        <taxon>Eukaryota</taxon>
        <taxon>Sar</taxon>
        <taxon>Alveolata</taxon>
        <taxon>Colpodellida</taxon>
        <taxon>Vitrellaceae</taxon>
        <taxon>Vitrella</taxon>
    </lineage>
</organism>
<gene>
    <name evidence="1" type="ORF">Vbra_5377</name>
</gene>
<name>A0A0G4ESN1_VITBC</name>
<evidence type="ECO:0000313" key="2">
    <source>
        <dbReference type="Proteomes" id="UP000041254"/>
    </source>
</evidence>
<keyword evidence="2" id="KW-1185">Reference proteome</keyword>
<evidence type="ECO:0000313" key="1">
    <source>
        <dbReference type="EMBL" id="CEM00701.1"/>
    </source>
</evidence>
<dbReference type="VEuPathDB" id="CryptoDB:Vbra_5377"/>
<reference evidence="1 2" key="1">
    <citation type="submission" date="2014-11" db="EMBL/GenBank/DDBJ databases">
        <authorList>
            <person name="Zhu J."/>
            <person name="Qi W."/>
            <person name="Song R."/>
        </authorList>
    </citation>
    <scope>NUCLEOTIDE SEQUENCE [LARGE SCALE GENOMIC DNA]</scope>
</reference>